<name>A0AA89AYF4_9ASTE</name>
<comment type="caution">
    <text evidence="2">The sequence shown here is derived from an EMBL/GenBank/DDBJ whole genome shotgun (WGS) entry which is preliminary data.</text>
</comment>
<evidence type="ECO:0000256" key="1">
    <source>
        <dbReference type="SAM" id="MobiDB-lite"/>
    </source>
</evidence>
<organism evidence="2 3">
    <name type="scientific">Escallonia herrerae</name>
    <dbReference type="NCBI Taxonomy" id="1293975"/>
    <lineage>
        <taxon>Eukaryota</taxon>
        <taxon>Viridiplantae</taxon>
        <taxon>Streptophyta</taxon>
        <taxon>Embryophyta</taxon>
        <taxon>Tracheophyta</taxon>
        <taxon>Spermatophyta</taxon>
        <taxon>Magnoliopsida</taxon>
        <taxon>eudicotyledons</taxon>
        <taxon>Gunneridae</taxon>
        <taxon>Pentapetalae</taxon>
        <taxon>asterids</taxon>
        <taxon>campanulids</taxon>
        <taxon>Escalloniales</taxon>
        <taxon>Escalloniaceae</taxon>
        <taxon>Escallonia</taxon>
    </lineage>
</organism>
<feature type="compositionally biased region" description="Polar residues" evidence="1">
    <location>
        <begin position="293"/>
        <end position="302"/>
    </location>
</feature>
<sequence>MVFNSSPSLSGLGLTNSIKSEEEEDDSTMGGGMSLSPGGNFDLPSPETPSMTVWVSRRPYKPSASSAGVGALALKPEFAGDNTLALIADDIITYIQLCANSALQTVGNYSMRKDYIAKIRDHVDTLTEAIRDSTTDIESLAKDAATYKNSMFDYIKIKKKYGTTKCVGQLPSLRQPFLLRIQSEETTFTKRCNLALFTHRRQWRKQRLNPLIVYILNCEPLLEPGDNASENEKKEWQRRNDDEVMCHGHILNALSDRLYNFYKSFDLAKEIWKALEYKYKVQEEDFRGESSKSDLVSNSRTEPNFDVDNSVVPAEEPRRSQRHKKGKDLSKDFISPDSIVFLVEGSREIVLNLTPIILNVDSDPMTYTEAVTSRDAAFWKEAINNEMDSIMSNGTWTLVDLPPGHHLNREVSLHLNEEAGMKISAVVFFFSMKRQPFLLRIQSEEATFTKRCNLALFTHRRQWRKQWLNPL</sequence>
<dbReference type="EMBL" id="JAVXUP010000831">
    <property type="protein sequence ID" value="KAK3020145.1"/>
    <property type="molecule type" value="Genomic_DNA"/>
</dbReference>
<feature type="region of interest" description="Disordered" evidence="1">
    <location>
        <begin position="290"/>
        <end position="329"/>
    </location>
</feature>
<dbReference type="AlphaFoldDB" id="A0AA89AYF4"/>
<accession>A0AA89AYF4</accession>
<proteinExistence type="predicted"/>
<gene>
    <name evidence="2" type="ORF">RJ639_003253</name>
</gene>
<feature type="compositionally biased region" description="Polar residues" evidence="1">
    <location>
        <begin position="1"/>
        <end position="18"/>
    </location>
</feature>
<feature type="region of interest" description="Disordered" evidence="1">
    <location>
        <begin position="1"/>
        <end position="47"/>
    </location>
</feature>
<dbReference type="Proteomes" id="UP001188597">
    <property type="component" value="Unassembled WGS sequence"/>
</dbReference>
<evidence type="ECO:0000313" key="2">
    <source>
        <dbReference type="EMBL" id="KAK3020145.1"/>
    </source>
</evidence>
<evidence type="ECO:0000313" key="3">
    <source>
        <dbReference type="Proteomes" id="UP001188597"/>
    </source>
</evidence>
<reference evidence="2" key="1">
    <citation type="submission" date="2022-12" db="EMBL/GenBank/DDBJ databases">
        <title>Draft genome assemblies for two species of Escallonia (Escalloniales).</title>
        <authorList>
            <person name="Chanderbali A."/>
            <person name="Dervinis C."/>
            <person name="Anghel I."/>
            <person name="Soltis D."/>
            <person name="Soltis P."/>
            <person name="Zapata F."/>
        </authorList>
    </citation>
    <scope>NUCLEOTIDE SEQUENCE</scope>
    <source>
        <strain evidence="2">UCBG64.0493</strain>
        <tissue evidence="2">Leaf</tissue>
    </source>
</reference>
<protein>
    <submittedName>
        <fullName evidence="2">Uncharacterized protein</fullName>
    </submittedName>
</protein>
<keyword evidence="3" id="KW-1185">Reference proteome</keyword>